<sequence length="115" mass="13097">MAAVDAKFVWLETLRNARKTSLAQDASTCLWRSEQHTEGEVSNKCWQRAQRLGVVHNLPIIQAGFGKTSRQHTSSHFIQLNRCRSTEARVAARNQNILSFYIDFLPPKQTGDQIN</sequence>
<dbReference type="AlphaFoldDB" id="A0AAD9QV88"/>
<evidence type="ECO:0000313" key="1">
    <source>
        <dbReference type="EMBL" id="KAK2567730.1"/>
    </source>
</evidence>
<organism evidence="1 2">
    <name type="scientific">Acropora cervicornis</name>
    <name type="common">Staghorn coral</name>
    <dbReference type="NCBI Taxonomy" id="6130"/>
    <lineage>
        <taxon>Eukaryota</taxon>
        <taxon>Metazoa</taxon>
        <taxon>Cnidaria</taxon>
        <taxon>Anthozoa</taxon>
        <taxon>Hexacorallia</taxon>
        <taxon>Scleractinia</taxon>
        <taxon>Astrocoeniina</taxon>
        <taxon>Acroporidae</taxon>
        <taxon>Acropora</taxon>
    </lineage>
</organism>
<reference evidence="1" key="2">
    <citation type="journal article" date="2023" name="Science">
        <title>Genomic signatures of disease resistance in endangered staghorn corals.</title>
        <authorList>
            <person name="Vollmer S.V."/>
            <person name="Selwyn J.D."/>
            <person name="Despard B.A."/>
            <person name="Roesel C.L."/>
        </authorList>
    </citation>
    <scope>NUCLEOTIDE SEQUENCE</scope>
    <source>
        <strain evidence="1">K2</strain>
    </source>
</reference>
<proteinExistence type="predicted"/>
<protein>
    <submittedName>
        <fullName evidence="1">Uncharacterized protein</fullName>
    </submittedName>
</protein>
<reference evidence="1" key="1">
    <citation type="journal article" date="2023" name="G3 (Bethesda)">
        <title>Whole genome assembly and annotation of the endangered Caribbean coral Acropora cervicornis.</title>
        <authorList>
            <person name="Selwyn J.D."/>
            <person name="Vollmer S.V."/>
        </authorList>
    </citation>
    <scope>NUCLEOTIDE SEQUENCE</scope>
    <source>
        <strain evidence="1">K2</strain>
    </source>
</reference>
<dbReference type="EMBL" id="JARQWQ010000014">
    <property type="protein sequence ID" value="KAK2567730.1"/>
    <property type="molecule type" value="Genomic_DNA"/>
</dbReference>
<keyword evidence="2" id="KW-1185">Reference proteome</keyword>
<dbReference type="Proteomes" id="UP001249851">
    <property type="component" value="Unassembled WGS sequence"/>
</dbReference>
<gene>
    <name evidence="1" type="ORF">P5673_008595</name>
</gene>
<name>A0AAD9QV88_ACRCE</name>
<comment type="caution">
    <text evidence="1">The sequence shown here is derived from an EMBL/GenBank/DDBJ whole genome shotgun (WGS) entry which is preliminary data.</text>
</comment>
<accession>A0AAD9QV88</accession>
<evidence type="ECO:0000313" key="2">
    <source>
        <dbReference type="Proteomes" id="UP001249851"/>
    </source>
</evidence>